<dbReference type="AlphaFoldDB" id="A0A5B9VVM1"/>
<accession>A0A5B9VVM1</accession>
<evidence type="ECO:0000313" key="2">
    <source>
        <dbReference type="Proteomes" id="UP000324233"/>
    </source>
</evidence>
<reference evidence="1 2" key="1">
    <citation type="submission" date="2019-08" db="EMBL/GenBank/DDBJ databases">
        <title>Deep-cultivation of Planctomycetes and their phenomic and genomic characterization uncovers novel biology.</title>
        <authorList>
            <person name="Wiegand S."/>
            <person name="Jogler M."/>
            <person name="Boedeker C."/>
            <person name="Pinto D."/>
            <person name="Vollmers J."/>
            <person name="Rivas-Marin E."/>
            <person name="Kohn T."/>
            <person name="Peeters S.H."/>
            <person name="Heuer A."/>
            <person name="Rast P."/>
            <person name="Oberbeckmann S."/>
            <person name="Bunk B."/>
            <person name="Jeske O."/>
            <person name="Meyerdierks A."/>
            <person name="Storesund J.E."/>
            <person name="Kallscheuer N."/>
            <person name="Luecker S."/>
            <person name="Lage O.M."/>
            <person name="Pohl T."/>
            <person name="Merkel B.J."/>
            <person name="Hornburger P."/>
            <person name="Mueller R.-W."/>
            <person name="Bruemmer F."/>
            <person name="Labrenz M."/>
            <person name="Spormann A.M."/>
            <person name="Op den Camp H."/>
            <person name="Overmann J."/>
            <person name="Amann R."/>
            <person name="Jetten M.S.M."/>
            <person name="Mascher T."/>
            <person name="Medema M.H."/>
            <person name="Devos D.P."/>
            <person name="Kaster A.-K."/>
            <person name="Ovreas L."/>
            <person name="Rohde M."/>
            <person name="Galperin M.Y."/>
            <person name="Jogler C."/>
        </authorList>
    </citation>
    <scope>NUCLEOTIDE SEQUENCE [LARGE SCALE GENOMIC DNA]</scope>
    <source>
        <strain evidence="1 2">OJF2</strain>
    </source>
</reference>
<sequence>MSPLDAGTLEDSSSDRLPERVILNDEAGSLVLAAARRLG</sequence>
<gene>
    <name evidence="1" type="ORF">OJF2_02250</name>
</gene>
<organism evidence="1 2">
    <name type="scientific">Aquisphaera giovannonii</name>
    <dbReference type="NCBI Taxonomy" id="406548"/>
    <lineage>
        <taxon>Bacteria</taxon>
        <taxon>Pseudomonadati</taxon>
        <taxon>Planctomycetota</taxon>
        <taxon>Planctomycetia</taxon>
        <taxon>Isosphaerales</taxon>
        <taxon>Isosphaeraceae</taxon>
        <taxon>Aquisphaera</taxon>
    </lineage>
</organism>
<evidence type="ECO:0000313" key="1">
    <source>
        <dbReference type="EMBL" id="QEH31760.1"/>
    </source>
</evidence>
<keyword evidence="2" id="KW-1185">Reference proteome</keyword>
<dbReference type="Proteomes" id="UP000324233">
    <property type="component" value="Chromosome"/>
</dbReference>
<proteinExistence type="predicted"/>
<name>A0A5B9VVM1_9BACT</name>
<protein>
    <submittedName>
        <fullName evidence="1">Uncharacterized protein</fullName>
    </submittedName>
</protein>
<dbReference type="EMBL" id="CP042997">
    <property type="protein sequence ID" value="QEH31760.1"/>
    <property type="molecule type" value="Genomic_DNA"/>
</dbReference>
<dbReference type="KEGG" id="agv:OJF2_02250"/>